<keyword evidence="3" id="KW-1185">Reference proteome</keyword>
<reference evidence="2 3" key="1">
    <citation type="journal article" date="2018" name="Syst. Appl. Microbiol.">
        <title>Pseudomonas silesiensis sp. nov. strain A3T isolated from a biological pesticide sewage treatment plant and analysis of the complete genome sequence.</title>
        <authorList>
            <person name="Kaminski M.A."/>
            <person name="Furmanczyk E.M."/>
            <person name="Sobczak A."/>
            <person name="Dziembowski A."/>
            <person name="Lipinski L."/>
        </authorList>
    </citation>
    <scope>NUCLEOTIDE SEQUENCE [LARGE SCALE GENOMIC DNA]</scope>
    <source>
        <strain evidence="2 3">A3</strain>
    </source>
</reference>
<evidence type="ECO:0000313" key="3">
    <source>
        <dbReference type="Proteomes" id="UP000078354"/>
    </source>
</evidence>
<organism evidence="2 3">
    <name type="scientific">Pseudomonas silesiensis</name>
    <dbReference type="NCBI Taxonomy" id="1853130"/>
    <lineage>
        <taxon>Bacteria</taxon>
        <taxon>Pseudomonadati</taxon>
        <taxon>Pseudomonadota</taxon>
        <taxon>Gammaproteobacteria</taxon>
        <taxon>Pseudomonadales</taxon>
        <taxon>Pseudomonadaceae</taxon>
        <taxon>Pseudomonas</taxon>
    </lineage>
</organism>
<dbReference type="SMART" id="SM00382">
    <property type="entry name" value="AAA"/>
    <property type="match status" value="1"/>
</dbReference>
<dbReference type="STRING" id="1853130.PMA3_26780"/>
<feature type="domain" description="AAA+ ATPase" evidence="1">
    <location>
        <begin position="22"/>
        <end position="348"/>
    </location>
</feature>
<proteinExistence type="predicted"/>
<dbReference type="GO" id="GO:0000731">
    <property type="term" value="P:DNA synthesis involved in DNA repair"/>
    <property type="evidence" value="ECO:0007669"/>
    <property type="project" value="TreeGrafter"/>
</dbReference>
<protein>
    <submittedName>
        <fullName evidence="2">Chromosome segregation protein SMC</fullName>
    </submittedName>
</protein>
<accession>A0A191Z090</accession>
<dbReference type="RefSeq" id="WP_064679997.1">
    <property type="nucleotide sequence ID" value="NZ_CP014870.1"/>
</dbReference>
<dbReference type="SUPFAM" id="SSF52540">
    <property type="entry name" value="P-loop containing nucleoside triphosphate hydrolases"/>
    <property type="match status" value="1"/>
</dbReference>
<dbReference type="PANTHER" id="PTHR32182:SF23">
    <property type="entry name" value="ATP BINDING PROTEIN"/>
    <property type="match status" value="1"/>
</dbReference>
<dbReference type="InterPro" id="IPR027417">
    <property type="entry name" value="P-loop_NTPase"/>
</dbReference>
<dbReference type="GO" id="GO:0016887">
    <property type="term" value="F:ATP hydrolysis activity"/>
    <property type="evidence" value="ECO:0007669"/>
    <property type="project" value="InterPro"/>
</dbReference>
<dbReference type="EMBL" id="CP014870">
    <property type="protein sequence ID" value="ANJ58567.1"/>
    <property type="molecule type" value="Genomic_DNA"/>
</dbReference>
<dbReference type="PANTHER" id="PTHR32182">
    <property type="entry name" value="DNA REPLICATION AND REPAIR PROTEIN RECF"/>
    <property type="match status" value="1"/>
</dbReference>
<sequence>MKVTQLCLLNFRGVKELSVDFTQRTTAFVGVNGVGKSTILDALAIALSQLIWRINGHAQKARPIALDDICHGTEFARIEVTAELNGNSLTWATVTNRKKGAHGDPLRKSDLDALNESVKALSEQWVHAASETQAFHDRPLAVYYDVNRAVLDVPMRVREKLQHNASEIYQDALDHGGADFKRFFIWFRNFEDAENEMRTDDPAFRDRGLEAARKAILTFTGFDGVRVRRKPKMRMTVSKGGDEFNVLQLSDGERNMLALVGDMARRLSVLNPNLTNPNEGAGVVMIDELDLHLHPRWQREAVAKLEATFPNCQFVITTHSPQVVGELRPESVMLLRGGHLLGHAPRALGLSSGEVLEELMEGDARNTGFKSEIVQVERAIEDEQYDQARQALAALRESFGILPEVLRLEESLEWFDPTEKVDPISSGQEDGE</sequence>
<dbReference type="GO" id="GO:0006302">
    <property type="term" value="P:double-strand break repair"/>
    <property type="evidence" value="ECO:0007669"/>
    <property type="project" value="TreeGrafter"/>
</dbReference>
<evidence type="ECO:0000259" key="1">
    <source>
        <dbReference type="SMART" id="SM00382"/>
    </source>
</evidence>
<gene>
    <name evidence="2" type="ORF">PMA3_26780</name>
</gene>
<dbReference type="KEGG" id="psil:PMA3_26780"/>
<dbReference type="Proteomes" id="UP000078354">
    <property type="component" value="Chromosome"/>
</dbReference>
<dbReference type="InterPro" id="IPR003959">
    <property type="entry name" value="ATPase_AAA_core"/>
</dbReference>
<dbReference type="InterPro" id="IPR003593">
    <property type="entry name" value="AAA+_ATPase"/>
</dbReference>
<dbReference type="GO" id="GO:0005524">
    <property type="term" value="F:ATP binding"/>
    <property type="evidence" value="ECO:0007669"/>
    <property type="project" value="InterPro"/>
</dbReference>
<name>A0A191Z090_9PSED</name>
<dbReference type="Gene3D" id="3.40.50.300">
    <property type="entry name" value="P-loop containing nucleotide triphosphate hydrolases"/>
    <property type="match status" value="1"/>
</dbReference>
<dbReference type="AlphaFoldDB" id="A0A191Z090"/>
<dbReference type="Pfam" id="PF13304">
    <property type="entry name" value="AAA_21"/>
    <property type="match status" value="1"/>
</dbReference>
<dbReference type="OrthoDB" id="9815944at2"/>
<evidence type="ECO:0000313" key="2">
    <source>
        <dbReference type="EMBL" id="ANJ58567.1"/>
    </source>
</evidence>